<dbReference type="EMBL" id="RCML01000340">
    <property type="protein sequence ID" value="KAG2980182.1"/>
    <property type="molecule type" value="Genomic_DNA"/>
</dbReference>
<dbReference type="EMBL" id="RCMG01000158">
    <property type="protein sequence ID" value="KAG2861300.1"/>
    <property type="molecule type" value="Genomic_DNA"/>
</dbReference>
<feature type="region of interest" description="Disordered" evidence="1">
    <location>
        <begin position="28"/>
        <end position="65"/>
    </location>
</feature>
<sequence>MYDAVARGWLLVSNFNRCGPPKAWAKQQGHAACGRQSSTDNHPAAAMKDKEEAHGGSSKMPRRTC</sequence>
<dbReference type="EMBL" id="RCMK01000329">
    <property type="protein sequence ID" value="KAG2936199.1"/>
    <property type="molecule type" value="Genomic_DNA"/>
</dbReference>
<dbReference type="EMBL" id="RCMV01000330">
    <property type="protein sequence ID" value="KAG3219030.1"/>
    <property type="molecule type" value="Genomic_DNA"/>
</dbReference>
<reference evidence="2" key="1">
    <citation type="submission" date="2018-10" db="EMBL/GenBank/DDBJ databases">
        <title>Effector identification in a new, highly contiguous assembly of the strawberry crown rot pathogen Phytophthora cactorum.</title>
        <authorList>
            <person name="Armitage A.D."/>
            <person name="Nellist C.F."/>
            <person name="Bates H."/>
            <person name="Vickerstaff R.J."/>
            <person name="Harrison R.J."/>
        </authorList>
    </citation>
    <scope>NUCLEOTIDE SEQUENCE</scope>
    <source>
        <strain evidence="2">15-7</strain>
        <strain evidence="3">4032</strain>
        <strain evidence="4">4040</strain>
        <strain evidence="5">P415</strain>
        <strain evidence="6">P421</strain>
    </source>
</reference>
<proteinExistence type="predicted"/>
<protein>
    <submittedName>
        <fullName evidence="2">Uncharacterized protein</fullName>
    </submittedName>
</protein>
<organism evidence="2 7">
    <name type="scientific">Phytophthora cactorum</name>
    <dbReference type="NCBI Taxonomy" id="29920"/>
    <lineage>
        <taxon>Eukaryota</taxon>
        <taxon>Sar</taxon>
        <taxon>Stramenopiles</taxon>
        <taxon>Oomycota</taxon>
        <taxon>Peronosporomycetes</taxon>
        <taxon>Peronosporales</taxon>
        <taxon>Peronosporaceae</taxon>
        <taxon>Phytophthora</taxon>
    </lineage>
</organism>
<evidence type="ECO:0000313" key="4">
    <source>
        <dbReference type="EMBL" id="KAG2936199.1"/>
    </source>
</evidence>
<name>A0A8T1LL07_9STRA</name>
<evidence type="ECO:0000313" key="2">
    <source>
        <dbReference type="EMBL" id="KAG2861300.1"/>
    </source>
</evidence>
<accession>A0A8T1LL07</accession>
<evidence type="ECO:0000313" key="6">
    <source>
        <dbReference type="EMBL" id="KAG3219030.1"/>
    </source>
</evidence>
<evidence type="ECO:0000313" key="7">
    <source>
        <dbReference type="Proteomes" id="UP000735874"/>
    </source>
</evidence>
<evidence type="ECO:0000256" key="1">
    <source>
        <dbReference type="SAM" id="MobiDB-lite"/>
    </source>
</evidence>
<dbReference type="Proteomes" id="UP000760860">
    <property type="component" value="Unassembled WGS sequence"/>
</dbReference>
<gene>
    <name evidence="2" type="ORF">PC113_g7286</name>
    <name evidence="3" type="ORF">PC115_g10989</name>
    <name evidence="4" type="ORF">PC117_g12176</name>
    <name evidence="5" type="ORF">PC118_g11318</name>
    <name evidence="6" type="ORF">PC129_g10179</name>
</gene>
<dbReference type="EMBL" id="RCMI01000336">
    <property type="protein sequence ID" value="KAG2916584.1"/>
    <property type="molecule type" value="Genomic_DNA"/>
</dbReference>
<dbReference type="Proteomes" id="UP000735874">
    <property type="component" value="Unassembled WGS sequence"/>
</dbReference>
<dbReference type="Proteomes" id="UP000697107">
    <property type="component" value="Unassembled WGS sequence"/>
</dbReference>
<dbReference type="Proteomes" id="UP000736787">
    <property type="component" value="Unassembled WGS sequence"/>
</dbReference>
<dbReference type="Proteomes" id="UP000774804">
    <property type="component" value="Unassembled WGS sequence"/>
</dbReference>
<evidence type="ECO:0000313" key="3">
    <source>
        <dbReference type="EMBL" id="KAG2916584.1"/>
    </source>
</evidence>
<evidence type="ECO:0000313" key="5">
    <source>
        <dbReference type="EMBL" id="KAG2980182.1"/>
    </source>
</evidence>
<dbReference type="AlphaFoldDB" id="A0A8T1LL07"/>
<comment type="caution">
    <text evidence="2">The sequence shown here is derived from an EMBL/GenBank/DDBJ whole genome shotgun (WGS) entry which is preliminary data.</text>
</comment>